<dbReference type="Pfam" id="PF07456">
    <property type="entry name" value="Hpre_diP_synt_I"/>
    <property type="match status" value="1"/>
</dbReference>
<feature type="transmembrane region" description="Helical" evidence="1">
    <location>
        <begin position="136"/>
        <end position="160"/>
    </location>
</feature>
<evidence type="ECO:0000313" key="3">
    <source>
        <dbReference type="Proteomes" id="UP000377798"/>
    </source>
</evidence>
<name>A0A8H2M3B9_9FIRM</name>
<keyword evidence="1" id="KW-0472">Membrane</keyword>
<evidence type="ECO:0000313" key="2">
    <source>
        <dbReference type="EMBL" id="VFB15804.1"/>
    </source>
</evidence>
<accession>A0A8H2M3B9</accession>
<dbReference type="PIRSF" id="PIRSF027391">
    <property type="entry name" value="Hpre_diP_synt_I"/>
    <property type="match status" value="1"/>
</dbReference>
<gene>
    <name evidence="2" type="ORF">NCTC13150_00308</name>
</gene>
<dbReference type="InterPro" id="IPR010898">
    <property type="entry name" value="Hpre_diP_synth_I"/>
</dbReference>
<reference evidence="2 3" key="1">
    <citation type="submission" date="2019-02" db="EMBL/GenBank/DDBJ databases">
        <authorList>
            <consortium name="Pathogen Informatics"/>
        </authorList>
    </citation>
    <scope>NUCLEOTIDE SEQUENCE [LARGE SCALE GENOMIC DNA]</scope>
    <source>
        <strain evidence="2 3">3012STDY7089603</strain>
    </source>
</reference>
<feature type="transmembrane region" description="Helical" evidence="1">
    <location>
        <begin position="60"/>
        <end position="79"/>
    </location>
</feature>
<proteinExistence type="predicted"/>
<keyword evidence="1" id="KW-1133">Transmembrane helix</keyword>
<comment type="caution">
    <text evidence="2">The sequence shown here is derived from an EMBL/GenBank/DDBJ whole genome shotgun (WGS) entry which is preliminary data.</text>
</comment>
<dbReference type="AlphaFoldDB" id="A0A8H2M3B9"/>
<dbReference type="Proteomes" id="UP000377798">
    <property type="component" value="Unassembled WGS sequence"/>
</dbReference>
<keyword evidence="3" id="KW-1185">Reference proteome</keyword>
<dbReference type="RefSeq" id="WP_165478581.1">
    <property type="nucleotide sequence ID" value="NZ_CAACYI010000001.1"/>
</dbReference>
<dbReference type="EMBL" id="CAACYI010000001">
    <property type="protein sequence ID" value="VFB15804.1"/>
    <property type="molecule type" value="Genomic_DNA"/>
</dbReference>
<protein>
    <submittedName>
        <fullName evidence="2">Uncharacterized protein conserved in bacteria</fullName>
    </submittedName>
</protein>
<evidence type="ECO:0000256" key="1">
    <source>
        <dbReference type="SAM" id="Phobius"/>
    </source>
</evidence>
<dbReference type="Gene3D" id="1.10.1760.20">
    <property type="match status" value="1"/>
</dbReference>
<sequence>MHKQIKKMVFLSLLVSMGVALGFIESMIPLPLPLPGARLGLSNLVVLTSLLVFGNKEGFLVAFLKSLLLMLVTGNVMAFFYSSTGSILSCLAMMGAIRWIMPRISSIGVSLIGASFHNLGQVSVACFMVWNWRIFAYLPMLLLLGIFTGFFVGLGSNFIVDQMKRNNIVFKE</sequence>
<keyword evidence="1" id="KW-0812">Transmembrane</keyword>
<dbReference type="InterPro" id="IPR014535">
    <property type="entry name" value="Hpre_diP_synt_I"/>
</dbReference>
<organism evidence="2 3">
    <name type="scientific">Urinicoccus massiliensis</name>
    <dbReference type="NCBI Taxonomy" id="1723382"/>
    <lineage>
        <taxon>Bacteria</taxon>
        <taxon>Bacillati</taxon>
        <taxon>Bacillota</taxon>
        <taxon>Tissierellia</taxon>
        <taxon>Tissierellales</taxon>
        <taxon>Peptoniphilaceae</taxon>
        <taxon>Urinicoccus</taxon>
    </lineage>
</organism>